<proteinExistence type="predicted"/>
<name>A0A367RA57_NOSPU</name>
<evidence type="ECO:0000313" key="3">
    <source>
        <dbReference type="Proteomes" id="UP000252085"/>
    </source>
</evidence>
<dbReference type="InterPro" id="IPR025351">
    <property type="entry name" value="Pvc16_N"/>
</dbReference>
<evidence type="ECO:0000259" key="1">
    <source>
        <dbReference type="Pfam" id="PF14065"/>
    </source>
</evidence>
<evidence type="ECO:0000313" key="2">
    <source>
        <dbReference type="EMBL" id="RCJ32414.1"/>
    </source>
</evidence>
<feature type="domain" description="Pvc16 N-terminal" evidence="1">
    <location>
        <begin position="9"/>
        <end position="196"/>
    </location>
</feature>
<dbReference type="Pfam" id="PF14065">
    <property type="entry name" value="Pvc16_N"/>
    <property type="match status" value="1"/>
</dbReference>
<accession>A0A367RA57</accession>
<comment type="caution">
    <text evidence="2">The sequence shown here is derived from an EMBL/GenBank/DDBJ whole genome shotgun (WGS) entry which is preliminary data.</text>
</comment>
<reference evidence="2 3" key="1">
    <citation type="submission" date="2016-04" db="EMBL/GenBank/DDBJ databases">
        <authorList>
            <person name="Evans L.H."/>
            <person name="Alamgir A."/>
            <person name="Owens N."/>
            <person name="Weber N.D."/>
            <person name="Virtaneva K."/>
            <person name="Barbian K."/>
            <person name="Babar A."/>
            <person name="Rosenke K."/>
        </authorList>
    </citation>
    <scope>NUCLEOTIDE SEQUENCE [LARGE SCALE GENOMIC DNA]</scope>
    <source>
        <strain evidence="2">NIES-2108</strain>
    </source>
</reference>
<organism evidence="2 3">
    <name type="scientific">Nostoc punctiforme NIES-2108</name>
    <dbReference type="NCBI Taxonomy" id="1356359"/>
    <lineage>
        <taxon>Bacteria</taxon>
        <taxon>Bacillati</taxon>
        <taxon>Cyanobacteriota</taxon>
        <taxon>Cyanophyceae</taxon>
        <taxon>Nostocales</taxon>
        <taxon>Nostocaceae</taxon>
        <taxon>Nostoc</taxon>
    </lineage>
</organism>
<protein>
    <recommendedName>
        <fullName evidence="1">Pvc16 N-terminal domain-containing protein</fullName>
    </recommendedName>
</protein>
<dbReference type="Proteomes" id="UP000252085">
    <property type="component" value="Unassembled WGS sequence"/>
</dbReference>
<sequence>MSNALAIAAVTITLRHLLQQRFDVESSGGITVTTRPLDKVRDNTVSSGDQVNLFLYDTQINPAWRNMDIPSQVKPGETGHQLLPLNLYYLLTAYAQNDDFPEPTSHRLLGVAMSVFNDHPMITSADIRAALPTTDPTEYDLDLQEEQLRIDYQPLSVEEVFNLWSTFQVPYRVSAAYEVSVVLIESSLHAKTPLPIIKRQSSDRGPILQSNLSSPLPILVSLQLPNQQASARLGDILILNGFHLDAENIVISFTNIRLEISLELSPLAERTATDIRVQLPDEPVNWAAGFYTVVVKVTRTNEPSRTTNELSFALAPKILDIIPRQATADANGEVTLTLILSPQVRPRQRVALLLGDREVLAQPHPNQTDRLEFRIAGVTPGEYFVRVRIDGVDSLLVDRTVKPPVFDQNQKVVIL</sequence>
<dbReference type="EMBL" id="LXQE01000166">
    <property type="protein sequence ID" value="RCJ32414.1"/>
    <property type="molecule type" value="Genomic_DNA"/>
</dbReference>
<gene>
    <name evidence="2" type="ORF">A6769_28200</name>
</gene>
<dbReference type="AlphaFoldDB" id="A0A367RA57"/>